<dbReference type="EMBL" id="AVOT02001538">
    <property type="protein sequence ID" value="MBW0467266.1"/>
    <property type="molecule type" value="Genomic_DNA"/>
</dbReference>
<evidence type="ECO:0000313" key="8">
    <source>
        <dbReference type="EMBL" id="MBW0467266.1"/>
    </source>
</evidence>
<keyword evidence="6" id="KW-0695">RNA-directed DNA polymerase</keyword>
<gene>
    <name evidence="8" type="ORF">O181_006981</name>
</gene>
<evidence type="ECO:0000256" key="4">
    <source>
        <dbReference type="ARBA" id="ARBA00022759"/>
    </source>
</evidence>
<organism evidence="8 9">
    <name type="scientific">Austropuccinia psidii MF-1</name>
    <dbReference type="NCBI Taxonomy" id="1389203"/>
    <lineage>
        <taxon>Eukaryota</taxon>
        <taxon>Fungi</taxon>
        <taxon>Dikarya</taxon>
        <taxon>Basidiomycota</taxon>
        <taxon>Pucciniomycotina</taxon>
        <taxon>Pucciniomycetes</taxon>
        <taxon>Pucciniales</taxon>
        <taxon>Sphaerophragmiaceae</taxon>
        <taxon>Austropuccinia</taxon>
    </lineage>
</organism>
<dbReference type="PANTHER" id="PTHR37984">
    <property type="entry name" value="PROTEIN CBG26694"/>
    <property type="match status" value="1"/>
</dbReference>
<dbReference type="GO" id="GO:0004519">
    <property type="term" value="F:endonuclease activity"/>
    <property type="evidence" value="ECO:0007669"/>
    <property type="project" value="UniProtKB-KW"/>
</dbReference>
<dbReference type="InterPro" id="IPR041373">
    <property type="entry name" value="RT_RNaseH"/>
</dbReference>
<comment type="caution">
    <text evidence="8">The sequence shown here is derived from an EMBL/GenBank/DDBJ whole genome shotgun (WGS) entry which is preliminary data.</text>
</comment>
<proteinExistence type="predicted"/>
<dbReference type="InterPro" id="IPR043502">
    <property type="entry name" value="DNA/RNA_pol_sf"/>
</dbReference>
<evidence type="ECO:0000256" key="6">
    <source>
        <dbReference type="ARBA" id="ARBA00022918"/>
    </source>
</evidence>
<accession>A0A9Q3BK08</accession>
<evidence type="ECO:0000256" key="3">
    <source>
        <dbReference type="ARBA" id="ARBA00022722"/>
    </source>
</evidence>
<keyword evidence="1" id="KW-0808">Transferase</keyword>
<evidence type="ECO:0000256" key="1">
    <source>
        <dbReference type="ARBA" id="ARBA00022679"/>
    </source>
</evidence>
<dbReference type="AlphaFoldDB" id="A0A9Q3BK08"/>
<reference evidence="8" key="1">
    <citation type="submission" date="2021-03" db="EMBL/GenBank/DDBJ databases">
        <title>Draft genome sequence of rust myrtle Austropuccinia psidii MF-1, a brazilian biotype.</title>
        <authorList>
            <person name="Quecine M.C."/>
            <person name="Pachon D.M.R."/>
            <person name="Bonatelli M.L."/>
            <person name="Correr F.H."/>
            <person name="Franceschini L.M."/>
            <person name="Leite T.F."/>
            <person name="Margarido G.R.A."/>
            <person name="Almeida C.A."/>
            <person name="Ferrarezi J.A."/>
            <person name="Labate C.A."/>
        </authorList>
    </citation>
    <scope>NUCLEOTIDE SEQUENCE</scope>
    <source>
        <strain evidence="8">MF-1</strain>
    </source>
</reference>
<keyword evidence="9" id="KW-1185">Reference proteome</keyword>
<dbReference type="PANTHER" id="PTHR37984:SF5">
    <property type="entry name" value="PROTEIN NYNRIN-LIKE"/>
    <property type="match status" value="1"/>
</dbReference>
<keyword evidence="3" id="KW-0540">Nuclease</keyword>
<dbReference type="InterPro" id="IPR050951">
    <property type="entry name" value="Retrovirus_Pol_polyprotein"/>
</dbReference>
<keyword evidence="5" id="KW-0378">Hydrolase</keyword>
<protein>
    <recommendedName>
        <fullName evidence="7">Reverse transcriptase RNase H-like domain-containing protein</fullName>
    </recommendedName>
</protein>
<sequence>MTFDGVKAFKALRQALTTAPLLLMPYFKLHSKIYIDVSRDGQGAALHQAHIINAKAVEGPICFISRQIKPTEARYGASYLECLYLLWALEKLNEFLEGYVFEDITDFTTVKSLFKMKMPNRNMLRWQIAIQEYRGNTAIVHNNENIHKNSDGLHRRPLPNNIDNPAYVPEEASQQLPTEGSRVTNLHKTLFL</sequence>
<evidence type="ECO:0000313" key="9">
    <source>
        <dbReference type="Proteomes" id="UP000765509"/>
    </source>
</evidence>
<dbReference type="SUPFAM" id="SSF56672">
    <property type="entry name" value="DNA/RNA polymerases"/>
    <property type="match status" value="1"/>
</dbReference>
<feature type="domain" description="Reverse transcriptase RNase H-like" evidence="7">
    <location>
        <begin position="30"/>
        <end position="133"/>
    </location>
</feature>
<evidence type="ECO:0000256" key="2">
    <source>
        <dbReference type="ARBA" id="ARBA00022695"/>
    </source>
</evidence>
<dbReference type="Pfam" id="PF17917">
    <property type="entry name" value="RT_RNaseH"/>
    <property type="match status" value="1"/>
</dbReference>
<keyword evidence="4" id="KW-0255">Endonuclease</keyword>
<keyword evidence="2" id="KW-0548">Nucleotidyltransferase</keyword>
<evidence type="ECO:0000259" key="7">
    <source>
        <dbReference type="Pfam" id="PF17917"/>
    </source>
</evidence>
<name>A0A9Q3BK08_9BASI</name>
<dbReference type="GO" id="GO:0003964">
    <property type="term" value="F:RNA-directed DNA polymerase activity"/>
    <property type="evidence" value="ECO:0007669"/>
    <property type="project" value="UniProtKB-KW"/>
</dbReference>
<dbReference type="Proteomes" id="UP000765509">
    <property type="component" value="Unassembled WGS sequence"/>
</dbReference>
<evidence type="ECO:0000256" key="5">
    <source>
        <dbReference type="ARBA" id="ARBA00022801"/>
    </source>
</evidence>
<dbReference type="GO" id="GO:0016787">
    <property type="term" value="F:hydrolase activity"/>
    <property type="evidence" value="ECO:0007669"/>
    <property type="project" value="UniProtKB-KW"/>
</dbReference>